<accession>A0AA86R732</accession>
<reference evidence="4 5" key="2">
    <citation type="submission" date="2024-07" db="EMBL/GenBank/DDBJ databases">
        <authorList>
            <person name="Akdeniz Z."/>
        </authorList>
    </citation>
    <scope>NUCLEOTIDE SEQUENCE [LARGE SCALE GENOMIC DNA]</scope>
</reference>
<feature type="compositionally biased region" description="Polar residues" evidence="2">
    <location>
        <begin position="1435"/>
        <end position="1444"/>
    </location>
</feature>
<feature type="region of interest" description="Disordered" evidence="2">
    <location>
        <begin position="958"/>
        <end position="983"/>
    </location>
</feature>
<feature type="region of interest" description="Disordered" evidence="2">
    <location>
        <begin position="478"/>
        <end position="504"/>
    </location>
</feature>
<feature type="compositionally biased region" description="Low complexity" evidence="2">
    <location>
        <begin position="1414"/>
        <end position="1434"/>
    </location>
</feature>
<dbReference type="EMBL" id="CAXDID020000563">
    <property type="protein sequence ID" value="CAL6103170.1"/>
    <property type="molecule type" value="Genomic_DNA"/>
</dbReference>
<feature type="region of interest" description="Disordered" evidence="2">
    <location>
        <begin position="1228"/>
        <end position="1457"/>
    </location>
</feature>
<feature type="compositionally biased region" description="Low complexity" evidence="2">
    <location>
        <begin position="1391"/>
        <end position="1405"/>
    </location>
</feature>
<evidence type="ECO:0000313" key="5">
    <source>
        <dbReference type="Proteomes" id="UP001642409"/>
    </source>
</evidence>
<feature type="compositionally biased region" description="Basic residues" evidence="2">
    <location>
        <begin position="1538"/>
        <end position="1547"/>
    </location>
</feature>
<feature type="compositionally biased region" description="Basic and acidic residues" evidence="2">
    <location>
        <begin position="1293"/>
        <end position="1313"/>
    </location>
</feature>
<proteinExistence type="predicted"/>
<feature type="compositionally biased region" description="Low complexity" evidence="2">
    <location>
        <begin position="484"/>
        <end position="496"/>
    </location>
</feature>
<keyword evidence="1" id="KW-0175">Coiled coil</keyword>
<feature type="compositionally biased region" description="Basic and acidic residues" evidence="2">
    <location>
        <begin position="1248"/>
        <end position="1279"/>
    </location>
</feature>
<feature type="coiled-coil region" evidence="1">
    <location>
        <begin position="227"/>
        <end position="258"/>
    </location>
</feature>
<feature type="compositionally biased region" description="Polar residues" evidence="2">
    <location>
        <begin position="1346"/>
        <end position="1382"/>
    </location>
</feature>
<protein>
    <submittedName>
        <fullName evidence="4">Hypothetical_protein</fullName>
    </submittedName>
</protein>
<evidence type="ECO:0000256" key="2">
    <source>
        <dbReference type="SAM" id="MobiDB-lite"/>
    </source>
</evidence>
<evidence type="ECO:0000313" key="4">
    <source>
        <dbReference type="EMBL" id="CAL6103170.1"/>
    </source>
</evidence>
<feature type="compositionally biased region" description="Low complexity" evidence="2">
    <location>
        <begin position="409"/>
        <end position="419"/>
    </location>
</feature>
<sequence>MNQSAMLNAMQQFADTIITMRYLDNSIADQNARGRLVISYISSLQPEDVESLFGELSFYLNKNAEILTAYYEQVFKPRTIGDNQIVQPKIEPVAQTVQQKNGMIPVMSNDVSQVSIDIMQAFQEELERALQQMNFENEEDFVNAATKIYQTMVQDRSWVVPEPAAFGSLIQFEGADLKMTDNIGNIEKRKDFGKSLNTSVIGRQQLNSFNQNLNYQQVMDEAQLKYLKEHEMKKQQLNQQGQQQLEQAKKQQKVVQNSNQNLSVIKPVDLNSTNLQTHTQMEMDYNQQSKVPKKRQNTDNNIIDQIFTNKEENNLEIKLNKIKTKQKTTVEKQMDEIVKEISKFKKALETLLNKKISKDKQIIQIIDKNPDILKQLCKELRWTDRRTKNFYEKTLKVEINKQDDESSDESSTTGTSPTPIQNQQPAVKEPIPVKEPIQPIQQAIKPLQNQPVKEVVIQKEQTQQLEPVESVSLLFKGPEKAPKQSKQQPKQQAQQKYTGNKPATVRILERTDEYIQFEVERIKEALKGSAKDQQATKQENVKNIQLTQQGTQLSQPTQQEKQVAQIQPQTQSQSKQSTIQELKVEVSQSSKPKALQIDPNRVPTVRTLDKRIEFMRTMRRFLDQEQIDVSQMCEQDILNEILINSSEEFWERFAAMHKVMTSEEAQEYFTQQFILNQSANATLTMHINEEEQIQKLQQQLQEQIQEQPQQQYDQQYDQSSEEQIQQKEEVKKETKKVQQKPTKISKRQLESIEQEKRFLSQLKDFMHFETEDKSITELQAVEMIKNKQVTKVWFKFAQFQTEFSQSQATRFFKTHFIDKNEYLQLVGDDQDNQAYPAINQDQIIKEEVSLSRPKKAEKIVEKKLTKKEKEEEKQNAKIKQMLQDIKYVLSEHLNIDLNMSDYEAVKYIKIKAVKTIWAYMAEKYSVSAVTQLKFFNKYIAPLYEQQIKDELQKEKEEKQRIKEEKKNMKIEKQQKPKQEKEEKVKEAKENVAQVIKLQASEIKRQKFVAVLKQLIKNELGKDVQSESEVVNIISGNKIQQVWKKFIALDDMYKTTQSAQKFFKTHFQVNVLQLHVDQKIDDQSIHPLIEQSQFYKTKVAETEQPVIQKALDVNKVQQIYNNVHQAKQLNNGTKNSQNYSKTLDFDQIDTRSKLETKNDSISISKRGPGRPRLNKSTLNQSTVQPEPVKEPAKEPEPQEQPHKTRVRVKMSKEQINEIKEFTPKRIKLTEKEIKPTSSEPIQTQLEVAKPAEKTVETKPAKKEVAKKEATKKDTKTDKVEPTQSAPVQAPVQETVKEIHVEQKQLEISDNKEKPVNPLRRKRREPSQLVVDDRPAPAVKSIKKIDLHSQSQLPNLVTNSFKPMEQSIIQKRPMQSQISMSFQAPRNEPSPPNKQQTPKQKQKQVPLKTPPKEESITGSSSLSVSSSSTSSSVHISTMNNPTSIVNANGPMSVKPATTQNSLKLNDTYNMSQAQKSLNEEKIIQVQNVHNEVNYNQSVMHWNESVNFNQSLVQEPQFQSQANMSLKQMNNSAAELNESRPKRKYVKKDKSKINNSSDEEEKPVKKNKISMEQYRQALKTHLRRYNDDIDNFTDNEIIELIDEKKPRSLFTEIGEEMNITNQKARDFYNKEFKCQGGDKLILDQVDFVKEYTKMNMEQEDSQIIDDIVNLYGVKHKTEIQQLVKKCKNQ</sequence>
<evidence type="ECO:0000313" key="3">
    <source>
        <dbReference type="EMBL" id="CAI9971805.1"/>
    </source>
</evidence>
<name>A0AA86R732_9EUKA</name>
<organism evidence="3">
    <name type="scientific">Hexamita inflata</name>
    <dbReference type="NCBI Taxonomy" id="28002"/>
    <lineage>
        <taxon>Eukaryota</taxon>
        <taxon>Metamonada</taxon>
        <taxon>Diplomonadida</taxon>
        <taxon>Hexamitidae</taxon>
        <taxon>Hexamitinae</taxon>
        <taxon>Hexamita</taxon>
    </lineage>
</organism>
<dbReference type="EMBL" id="CATOUU010001098">
    <property type="protein sequence ID" value="CAI9971805.1"/>
    <property type="molecule type" value="Genomic_DNA"/>
</dbReference>
<feature type="region of interest" description="Disordered" evidence="2">
    <location>
        <begin position="707"/>
        <end position="743"/>
    </location>
</feature>
<feature type="region of interest" description="Disordered" evidence="2">
    <location>
        <begin position="1526"/>
        <end position="1563"/>
    </location>
</feature>
<comment type="caution">
    <text evidence="3">The sequence shown here is derived from an EMBL/GenBank/DDBJ whole genome shotgun (WGS) entry which is preliminary data.</text>
</comment>
<feature type="compositionally biased region" description="Polar residues" evidence="2">
    <location>
        <begin position="1234"/>
        <end position="1244"/>
    </location>
</feature>
<gene>
    <name evidence="3" type="ORF">HINF_LOCUS59450</name>
    <name evidence="4" type="ORF">HINF_LOCUS72016</name>
</gene>
<feature type="compositionally biased region" description="Low complexity" evidence="2">
    <location>
        <begin position="707"/>
        <end position="723"/>
    </location>
</feature>
<feature type="region of interest" description="Disordered" evidence="2">
    <location>
        <begin position="401"/>
        <end position="427"/>
    </location>
</feature>
<evidence type="ECO:0000256" key="1">
    <source>
        <dbReference type="SAM" id="Coils"/>
    </source>
</evidence>
<feature type="region of interest" description="Disordered" evidence="2">
    <location>
        <begin position="1154"/>
        <end position="1209"/>
    </location>
</feature>
<dbReference type="Proteomes" id="UP001642409">
    <property type="component" value="Unassembled WGS sequence"/>
</dbReference>
<feature type="compositionally biased region" description="Basic and acidic residues" evidence="2">
    <location>
        <begin position="724"/>
        <end position="736"/>
    </location>
</feature>
<reference evidence="3" key="1">
    <citation type="submission" date="2023-06" db="EMBL/GenBank/DDBJ databases">
        <authorList>
            <person name="Kurt Z."/>
        </authorList>
    </citation>
    <scope>NUCLEOTIDE SEQUENCE</scope>
</reference>
<feature type="compositionally biased region" description="Basic and acidic residues" evidence="2">
    <location>
        <begin position="1186"/>
        <end position="1201"/>
    </location>
</feature>
<keyword evidence="5" id="KW-1185">Reference proteome</keyword>